<reference evidence="1" key="1">
    <citation type="submission" date="2018-05" db="EMBL/GenBank/DDBJ databases">
        <authorList>
            <person name="Lanie J.A."/>
            <person name="Ng W.-L."/>
            <person name="Kazmierczak K.M."/>
            <person name="Andrzejewski T.M."/>
            <person name="Davidsen T.M."/>
            <person name="Wayne K.J."/>
            <person name="Tettelin H."/>
            <person name="Glass J.I."/>
            <person name="Rusch D."/>
            <person name="Podicherti R."/>
            <person name="Tsui H.-C.T."/>
            <person name="Winkler M.E."/>
        </authorList>
    </citation>
    <scope>NUCLEOTIDE SEQUENCE</scope>
</reference>
<proteinExistence type="predicted"/>
<name>A0A381W4E3_9ZZZZ</name>
<evidence type="ECO:0000313" key="1">
    <source>
        <dbReference type="EMBL" id="SVA47405.1"/>
    </source>
</evidence>
<dbReference type="EMBL" id="UINC01010677">
    <property type="protein sequence ID" value="SVA47405.1"/>
    <property type="molecule type" value="Genomic_DNA"/>
</dbReference>
<sequence>LRKADGFKGLVDLLEAEEKNDI</sequence>
<dbReference type="AlphaFoldDB" id="A0A381W4E3"/>
<gene>
    <name evidence="1" type="ORF">METZ01_LOCUS100259</name>
</gene>
<feature type="non-terminal residue" evidence="1">
    <location>
        <position position="1"/>
    </location>
</feature>
<organism evidence="1">
    <name type="scientific">marine metagenome</name>
    <dbReference type="NCBI Taxonomy" id="408172"/>
    <lineage>
        <taxon>unclassified sequences</taxon>
        <taxon>metagenomes</taxon>
        <taxon>ecological metagenomes</taxon>
    </lineage>
</organism>
<protein>
    <submittedName>
        <fullName evidence="1">Uncharacterized protein</fullName>
    </submittedName>
</protein>
<accession>A0A381W4E3</accession>